<feature type="chain" id="PRO_5022896624" description="Polymer-forming cytoskeletal protein" evidence="1">
    <location>
        <begin position="22"/>
        <end position="228"/>
    </location>
</feature>
<gene>
    <name evidence="2" type="ORF">CS053_06620</name>
</gene>
<dbReference type="AlphaFoldDB" id="A0A5B9DXH0"/>
<feature type="signal peptide" evidence="1">
    <location>
        <begin position="1"/>
        <end position="21"/>
    </location>
</feature>
<protein>
    <recommendedName>
        <fullName evidence="4">Polymer-forming cytoskeletal protein</fullName>
    </recommendedName>
</protein>
<reference evidence="2 3" key="1">
    <citation type="submission" date="2019-08" db="EMBL/GenBank/DDBJ databases">
        <title>Complete genome sequence of Rhodanobacter glycinis strain T01E-68 isolated from tomato root.</title>
        <authorList>
            <person name="Weon H.-Y."/>
            <person name="Lee S.A."/>
        </authorList>
    </citation>
    <scope>NUCLEOTIDE SEQUENCE [LARGE SCALE GENOMIC DNA]</scope>
    <source>
        <strain evidence="2 3">T01E-68</strain>
    </source>
</reference>
<dbReference type="KEGG" id="rgl:CS053_06620"/>
<evidence type="ECO:0008006" key="4">
    <source>
        <dbReference type="Google" id="ProtNLM"/>
    </source>
</evidence>
<organism evidence="2 3">
    <name type="scientific">Rhodanobacter glycinis</name>
    <dbReference type="NCBI Taxonomy" id="582702"/>
    <lineage>
        <taxon>Bacteria</taxon>
        <taxon>Pseudomonadati</taxon>
        <taxon>Pseudomonadota</taxon>
        <taxon>Gammaproteobacteria</taxon>
        <taxon>Lysobacterales</taxon>
        <taxon>Rhodanobacteraceae</taxon>
        <taxon>Rhodanobacter</taxon>
    </lineage>
</organism>
<name>A0A5B9DXH0_9GAMM</name>
<dbReference type="Proteomes" id="UP000321807">
    <property type="component" value="Chromosome"/>
</dbReference>
<sequence>MPHARLCTYVIALLVLPLATAACVNGVNGSVDVPAGTTVSDATTVNGAISLQAHAKADKAATVNGSIHLAEGAQAGAVHTVNGDITLAKDAKVLGNAETVNGELDLAAGSAVNGSLGNVNDRIEIDGAHVGHGITTTNGDIHITGNAVVDGGIKVEKIDGNGNGNEFFGIHFGSNHVPRIVIDAGATVNGPLVFERPVKLYINDQAKVAGPISGAQAVKFTGATPPTS</sequence>
<evidence type="ECO:0000256" key="1">
    <source>
        <dbReference type="SAM" id="SignalP"/>
    </source>
</evidence>
<accession>A0A5B9DXH0</accession>
<proteinExistence type="predicted"/>
<dbReference type="PROSITE" id="PS51257">
    <property type="entry name" value="PROKAR_LIPOPROTEIN"/>
    <property type="match status" value="1"/>
</dbReference>
<dbReference type="EMBL" id="CP042807">
    <property type="protein sequence ID" value="QEE24208.1"/>
    <property type="molecule type" value="Genomic_DNA"/>
</dbReference>
<evidence type="ECO:0000313" key="2">
    <source>
        <dbReference type="EMBL" id="QEE24208.1"/>
    </source>
</evidence>
<keyword evidence="1" id="KW-0732">Signal</keyword>
<dbReference type="RefSeq" id="WP_147626843.1">
    <property type="nucleotide sequence ID" value="NZ_CP042807.1"/>
</dbReference>
<evidence type="ECO:0000313" key="3">
    <source>
        <dbReference type="Proteomes" id="UP000321807"/>
    </source>
</evidence>